<sequence>MDFKFSMVDKTSMVVISGAISNSLDRFKIKKLEGRPLLLLLNEEARPMSETELQVAVKVIKRVFRVKTDLRDTCLDQLKQSLNSTRNNLTKRYIDSYIRRGNKENYIFVDIGTYNKSGRLLNLVETHDVICKKKHHPTYAHDPRIDVKYTKCIFDYIGAISFGNIISFNIETQFYINLAQGEWHNYTACFDFHKITANENIFVPYEDETILEMIEAAKRFLSDMAVDREFGEPYCYELNYYLELIQNPRDILN</sequence>
<dbReference type="AlphaFoldDB" id="A0A6G0TT63"/>
<dbReference type="OrthoDB" id="10346305at2759"/>
<name>A0A6G0TT63_APHGL</name>
<dbReference type="EMBL" id="VYZN01000016">
    <property type="protein sequence ID" value="KAE9538446.1"/>
    <property type="molecule type" value="Genomic_DNA"/>
</dbReference>
<evidence type="ECO:0000313" key="1">
    <source>
        <dbReference type="EMBL" id="KAE9538446.1"/>
    </source>
</evidence>
<protein>
    <submittedName>
        <fullName evidence="1">Uncharacterized protein</fullName>
    </submittedName>
</protein>
<keyword evidence="2" id="KW-1185">Reference proteome</keyword>
<comment type="caution">
    <text evidence="1">The sequence shown here is derived from an EMBL/GenBank/DDBJ whole genome shotgun (WGS) entry which is preliminary data.</text>
</comment>
<proteinExistence type="predicted"/>
<organism evidence="1 2">
    <name type="scientific">Aphis glycines</name>
    <name type="common">Soybean aphid</name>
    <dbReference type="NCBI Taxonomy" id="307491"/>
    <lineage>
        <taxon>Eukaryota</taxon>
        <taxon>Metazoa</taxon>
        <taxon>Ecdysozoa</taxon>
        <taxon>Arthropoda</taxon>
        <taxon>Hexapoda</taxon>
        <taxon>Insecta</taxon>
        <taxon>Pterygota</taxon>
        <taxon>Neoptera</taxon>
        <taxon>Paraneoptera</taxon>
        <taxon>Hemiptera</taxon>
        <taxon>Sternorrhyncha</taxon>
        <taxon>Aphidomorpha</taxon>
        <taxon>Aphidoidea</taxon>
        <taxon>Aphididae</taxon>
        <taxon>Aphidini</taxon>
        <taxon>Aphis</taxon>
        <taxon>Aphis</taxon>
    </lineage>
</organism>
<dbReference type="Proteomes" id="UP000475862">
    <property type="component" value="Unassembled WGS sequence"/>
</dbReference>
<reference evidence="1 2" key="1">
    <citation type="submission" date="2019-08" db="EMBL/GenBank/DDBJ databases">
        <title>The genome of the soybean aphid Biotype 1, its phylome, world population structure and adaptation to the North American continent.</title>
        <authorList>
            <person name="Giordano R."/>
            <person name="Donthu R.K."/>
            <person name="Hernandez A.G."/>
            <person name="Wright C.L."/>
            <person name="Zimin A.V."/>
        </authorList>
    </citation>
    <scope>NUCLEOTIDE SEQUENCE [LARGE SCALE GENOMIC DNA]</scope>
    <source>
        <tissue evidence="1">Whole aphids</tissue>
    </source>
</reference>
<evidence type="ECO:0000313" key="2">
    <source>
        <dbReference type="Proteomes" id="UP000475862"/>
    </source>
</evidence>
<gene>
    <name evidence="1" type="ORF">AGLY_005545</name>
</gene>
<accession>A0A6G0TT63</accession>